<dbReference type="PROSITE" id="PS51257">
    <property type="entry name" value="PROKAR_LIPOPROTEIN"/>
    <property type="match status" value="1"/>
</dbReference>
<dbReference type="EMBL" id="JANAVB010003599">
    <property type="protein sequence ID" value="KAJ6849397.1"/>
    <property type="molecule type" value="Genomic_DNA"/>
</dbReference>
<dbReference type="InterPro" id="IPR036312">
    <property type="entry name" value="Bifun_inhib/LTP/seed_sf"/>
</dbReference>
<organism evidence="4 5">
    <name type="scientific">Iris pallida</name>
    <name type="common">Sweet iris</name>
    <dbReference type="NCBI Taxonomy" id="29817"/>
    <lineage>
        <taxon>Eukaryota</taxon>
        <taxon>Viridiplantae</taxon>
        <taxon>Streptophyta</taxon>
        <taxon>Embryophyta</taxon>
        <taxon>Tracheophyta</taxon>
        <taxon>Spermatophyta</taxon>
        <taxon>Magnoliopsida</taxon>
        <taxon>Liliopsida</taxon>
        <taxon>Asparagales</taxon>
        <taxon>Iridaceae</taxon>
        <taxon>Iridoideae</taxon>
        <taxon>Irideae</taxon>
        <taxon>Iris</taxon>
    </lineage>
</organism>
<feature type="region of interest" description="Disordered" evidence="1">
    <location>
        <begin position="31"/>
        <end position="79"/>
    </location>
</feature>
<dbReference type="PANTHER" id="PTHR31731">
    <property type="match status" value="1"/>
</dbReference>
<protein>
    <submittedName>
        <fullName evidence="4">36.4 kDa proline-rich protein-like</fullName>
    </submittedName>
</protein>
<sequence length="164" mass="16950">MMRSHTTLLPILLILSLSSLLASSLACSTCPTPKTPPPPPKVKPCPPPPKVKPPPTPPSPPKPPPKAPTPPKAPPPSSGCPIDILKLDACVDVLDGLLHALLGGGEADKECCPVISGLADLDAALCLCTTIKLKLLNINILLPIALQVLVDCGKHVPSDFKCPA</sequence>
<evidence type="ECO:0000259" key="3">
    <source>
        <dbReference type="SMART" id="SM00499"/>
    </source>
</evidence>
<evidence type="ECO:0000256" key="2">
    <source>
        <dbReference type="SAM" id="SignalP"/>
    </source>
</evidence>
<proteinExistence type="predicted"/>
<evidence type="ECO:0000256" key="1">
    <source>
        <dbReference type="SAM" id="MobiDB-lite"/>
    </source>
</evidence>
<evidence type="ECO:0000313" key="5">
    <source>
        <dbReference type="Proteomes" id="UP001140949"/>
    </source>
</evidence>
<accession>A0AAX6I939</accession>
<feature type="signal peptide" evidence="2">
    <location>
        <begin position="1"/>
        <end position="26"/>
    </location>
</feature>
<dbReference type="InterPro" id="IPR051636">
    <property type="entry name" value="Plant_LTP/defense-related"/>
</dbReference>
<dbReference type="InterPro" id="IPR027923">
    <property type="entry name" value="Hydrophob_seed_dom"/>
</dbReference>
<feature type="chain" id="PRO_5043847871" evidence="2">
    <location>
        <begin position="27"/>
        <end position="164"/>
    </location>
</feature>
<dbReference type="Pfam" id="PF14547">
    <property type="entry name" value="Hydrophob_seed"/>
    <property type="match status" value="1"/>
</dbReference>
<gene>
    <name evidence="4" type="ORF">M6B38_270410</name>
</gene>
<reference evidence="4" key="2">
    <citation type="submission" date="2023-04" db="EMBL/GenBank/DDBJ databases">
        <authorList>
            <person name="Bruccoleri R.E."/>
            <person name="Oakeley E.J."/>
            <person name="Faust A.-M."/>
            <person name="Dessus-Babus S."/>
            <person name="Altorfer M."/>
            <person name="Burckhardt D."/>
            <person name="Oertli M."/>
            <person name="Naumann U."/>
            <person name="Petersen F."/>
            <person name="Wong J."/>
        </authorList>
    </citation>
    <scope>NUCLEOTIDE SEQUENCE</scope>
    <source>
        <strain evidence="4">GSM-AAB239-AS_SAM_17_03QT</strain>
        <tissue evidence="4">Leaf</tissue>
    </source>
</reference>
<keyword evidence="2" id="KW-0732">Signal</keyword>
<reference evidence="4" key="1">
    <citation type="journal article" date="2023" name="GigaByte">
        <title>Genome assembly of the bearded iris, Iris pallida Lam.</title>
        <authorList>
            <person name="Bruccoleri R.E."/>
            <person name="Oakeley E.J."/>
            <person name="Faust A.M.E."/>
            <person name="Altorfer M."/>
            <person name="Dessus-Babus S."/>
            <person name="Burckhardt D."/>
            <person name="Oertli M."/>
            <person name="Naumann U."/>
            <person name="Petersen F."/>
            <person name="Wong J."/>
        </authorList>
    </citation>
    <scope>NUCLEOTIDE SEQUENCE</scope>
    <source>
        <strain evidence="4">GSM-AAB239-AS_SAM_17_03QT</strain>
    </source>
</reference>
<dbReference type="Proteomes" id="UP001140949">
    <property type="component" value="Unassembled WGS sequence"/>
</dbReference>
<keyword evidence="5" id="KW-1185">Reference proteome</keyword>
<dbReference type="AlphaFoldDB" id="A0AAX6I939"/>
<comment type="caution">
    <text evidence="4">The sequence shown here is derived from an EMBL/GenBank/DDBJ whole genome shotgun (WGS) entry which is preliminary data.</text>
</comment>
<name>A0AAX6I939_IRIPA</name>
<dbReference type="InterPro" id="IPR016140">
    <property type="entry name" value="Bifunc_inhib/LTP/seed_store"/>
</dbReference>
<dbReference type="SUPFAM" id="SSF47699">
    <property type="entry name" value="Bifunctional inhibitor/lipid-transfer protein/seed storage 2S albumin"/>
    <property type="match status" value="1"/>
</dbReference>
<dbReference type="Gene3D" id="1.10.110.10">
    <property type="entry name" value="Plant lipid-transfer and hydrophobic proteins"/>
    <property type="match status" value="1"/>
</dbReference>
<dbReference type="SMART" id="SM00499">
    <property type="entry name" value="AAI"/>
    <property type="match status" value="1"/>
</dbReference>
<evidence type="ECO:0000313" key="4">
    <source>
        <dbReference type="EMBL" id="KAJ6849397.1"/>
    </source>
</evidence>
<feature type="compositionally biased region" description="Pro residues" evidence="1">
    <location>
        <begin position="33"/>
        <end position="78"/>
    </location>
</feature>
<feature type="domain" description="Bifunctional inhibitor/plant lipid transfer protein/seed storage helical" evidence="3">
    <location>
        <begin position="80"/>
        <end position="162"/>
    </location>
</feature>